<organism evidence="1 2">
    <name type="scientific">Vararia minispora EC-137</name>
    <dbReference type="NCBI Taxonomy" id="1314806"/>
    <lineage>
        <taxon>Eukaryota</taxon>
        <taxon>Fungi</taxon>
        <taxon>Dikarya</taxon>
        <taxon>Basidiomycota</taxon>
        <taxon>Agaricomycotina</taxon>
        <taxon>Agaricomycetes</taxon>
        <taxon>Russulales</taxon>
        <taxon>Lachnocladiaceae</taxon>
        <taxon>Vararia</taxon>
    </lineage>
</organism>
<comment type="caution">
    <text evidence="1">The sequence shown here is derived from an EMBL/GenBank/DDBJ whole genome shotgun (WGS) entry which is preliminary data.</text>
</comment>
<evidence type="ECO:0000313" key="1">
    <source>
        <dbReference type="EMBL" id="KAI0033943.1"/>
    </source>
</evidence>
<sequence>MSMIMKVSISLKGKEKEKLVGAAPSLKRPTAFGSLDDDGPDAPAESLLGESKATANGKLIAQNAKMSRAVRKRMAAEQQVDATVYQYDEIWDNMKLAKEKQKEIKQKESQERKPKYIHGLLVSAQTRKLDHLRAEEKMIQRERETEGDEFADKEAFVTQAYKDQMAEVRRAEEEERQREELEKRKRGSTSGMSHFYRKLLEESEQQHEATVAATIQPAPSSVPGAIRGPQGPVQNLTITKPPEMTKLSDAELARIAREQGKSVELNDDNQIVDKRELLSAGLNLSAPNTRQLGLHLMNNRPRDSAPAAPMHTAVGTAASRREINARRQREIETQMHEEQERMRNEKERAEKEWKARVISKRNNEEDIQSAVDRYRERKRKKLEAEAVSKAAEAQMAGP</sequence>
<proteinExistence type="predicted"/>
<protein>
    <submittedName>
        <fullName evidence="1">Coiled-coil domain-containing protein 55-domain containing protein</fullName>
    </submittedName>
</protein>
<dbReference type="EMBL" id="MU273509">
    <property type="protein sequence ID" value="KAI0033943.1"/>
    <property type="molecule type" value="Genomic_DNA"/>
</dbReference>
<reference evidence="1" key="1">
    <citation type="submission" date="2021-02" db="EMBL/GenBank/DDBJ databases">
        <authorList>
            <consortium name="DOE Joint Genome Institute"/>
            <person name="Ahrendt S."/>
            <person name="Looney B.P."/>
            <person name="Miyauchi S."/>
            <person name="Morin E."/>
            <person name="Drula E."/>
            <person name="Courty P.E."/>
            <person name="Chicoki N."/>
            <person name="Fauchery L."/>
            <person name="Kohler A."/>
            <person name="Kuo A."/>
            <person name="Labutti K."/>
            <person name="Pangilinan J."/>
            <person name="Lipzen A."/>
            <person name="Riley R."/>
            <person name="Andreopoulos W."/>
            <person name="He G."/>
            <person name="Johnson J."/>
            <person name="Barry K.W."/>
            <person name="Grigoriev I.V."/>
            <person name="Nagy L."/>
            <person name="Hibbett D."/>
            <person name="Henrissat B."/>
            <person name="Matheny P.B."/>
            <person name="Labbe J."/>
            <person name="Martin F."/>
        </authorList>
    </citation>
    <scope>NUCLEOTIDE SEQUENCE</scope>
    <source>
        <strain evidence="1">EC-137</strain>
    </source>
</reference>
<reference evidence="1" key="2">
    <citation type="journal article" date="2022" name="New Phytol.">
        <title>Evolutionary transition to the ectomycorrhizal habit in the genomes of a hyperdiverse lineage of mushroom-forming fungi.</title>
        <authorList>
            <person name="Looney B."/>
            <person name="Miyauchi S."/>
            <person name="Morin E."/>
            <person name="Drula E."/>
            <person name="Courty P.E."/>
            <person name="Kohler A."/>
            <person name="Kuo A."/>
            <person name="LaButti K."/>
            <person name="Pangilinan J."/>
            <person name="Lipzen A."/>
            <person name="Riley R."/>
            <person name="Andreopoulos W."/>
            <person name="He G."/>
            <person name="Johnson J."/>
            <person name="Nolan M."/>
            <person name="Tritt A."/>
            <person name="Barry K.W."/>
            <person name="Grigoriev I.V."/>
            <person name="Nagy L.G."/>
            <person name="Hibbett D."/>
            <person name="Henrissat B."/>
            <person name="Matheny P.B."/>
            <person name="Labbe J."/>
            <person name="Martin F.M."/>
        </authorList>
    </citation>
    <scope>NUCLEOTIDE SEQUENCE</scope>
    <source>
        <strain evidence="1">EC-137</strain>
    </source>
</reference>
<accession>A0ACB8QQ19</accession>
<name>A0ACB8QQ19_9AGAM</name>
<evidence type="ECO:0000313" key="2">
    <source>
        <dbReference type="Proteomes" id="UP000814128"/>
    </source>
</evidence>
<dbReference type="Proteomes" id="UP000814128">
    <property type="component" value="Unassembled WGS sequence"/>
</dbReference>
<keyword evidence="2" id="KW-1185">Reference proteome</keyword>
<gene>
    <name evidence="1" type="ORF">K488DRAFT_77595</name>
</gene>